<accession>Q7U3K7</accession>
<dbReference type="AlphaFoldDB" id="Q7U3K7"/>
<sequence>MLQQLEGKPQICHRDWSIFSTVPSLSALRWLLLTISPSCRSCQHCSGGGTAEGWCRLRRLAVHADVSDLVVCHHWTPRSPQLPMIRREQLPEMDQQLELDRALA</sequence>
<keyword evidence="2" id="KW-1185">Reference proteome</keyword>
<dbReference type="Proteomes" id="UP000001422">
    <property type="component" value="Chromosome"/>
</dbReference>
<evidence type="ECO:0000313" key="1">
    <source>
        <dbReference type="EMBL" id="CAE08939.1"/>
    </source>
</evidence>
<dbReference type="EMBL" id="BX569695">
    <property type="protein sequence ID" value="CAE08939.1"/>
    <property type="molecule type" value="Genomic_DNA"/>
</dbReference>
<dbReference type="KEGG" id="syw:SYNW2424"/>
<evidence type="ECO:0000313" key="2">
    <source>
        <dbReference type="Proteomes" id="UP000001422"/>
    </source>
</evidence>
<dbReference type="eggNOG" id="ENOG5030TFC">
    <property type="taxonomic scope" value="Bacteria"/>
</dbReference>
<dbReference type="STRING" id="84588.SYNW2424"/>
<reference evidence="1 2" key="1">
    <citation type="journal article" date="2003" name="Nature">
        <title>The genome of a motile marine Synechococcus.</title>
        <authorList>
            <person name="Palenik B."/>
            <person name="Brahamsha B."/>
            <person name="Larimer F."/>
            <person name="Land M."/>
            <person name="Hauser L."/>
            <person name="Chain P."/>
            <person name="Lamerdin J."/>
            <person name="Regala W."/>
            <person name="Allen E.A."/>
            <person name="McCarren J."/>
            <person name="Paulsen I."/>
            <person name="Dufresne A."/>
            <person name="Partensky F."/>
            <person name="Webb E."/>
            <person name="Waterbury J."/>
        </authorList>
    </citation>
    <scope>NUCLEOTIDE SEQUENCE [LARGE SCALE GENOMIC DNA]</scope>
    <source>
        <strain evidence="1 2">WH8102</strain>
    </source>
</reference>
<organism evidence="1 2">
    <name type="scientific">Parasynechococcus marenigrum (strain WH8102)</name>
    <dbReference type="NCBI Taxonomy" id="84588"/>
    <lineage>
        <taxon>Bacteria</taxon>
        <taxon>Bacillati</taxon>
        <taxon>Cyanobacteriota</taxon>
        <taxon>Cyanophyceae</taxon>
        <taxon>Synechococcales</taxon>
        <taxon>Prochlorococcaceae</taxon>
        <taxon>Parasynechococcus</taxon>
        <taxon>Parasynechococcus marenigrum</taxon>
    </lineage>
</organism>
<protein>
    <submittedName>
        <fullName evidence="1">Uncharacterized protein</fullName>
    </submittedName>
</protein>
<dbReference type="HOGENOM" id="CLU_177866_0_0_3"/>
<proteinExistence type="predicted"/>
<name>Q7U3K7_PARMW</name>
<gene>
    <name evidence="1" type="ordered locus">SYNW2424</name>
</gene>